<feature type="compositionally biased region" description="Polar residues" evidence="1">
    <location>
        <begin position="90"/>
        <end position="99"/>
    </location>
</feature>
<sequence>EEVRKRCGPHQGSQCSDCLSCQGTLPSDEADPEVAWAEDVIRLMGVKDDRVLPEELCQVLEATGLWQKLDFLAGPPSRRRTAEGQRSGARLSSATAQAQSWLQPYRRQPLPMGLRNAEGAPVCLGGNRFTVYCGRQVAKPQQLAARFGQQTGEKGELFIWDGRCGPGEGPQCAACRRLEDRLLS</sequence>
<protein>
    <submittedName>
        <fullName evidence="2">Uncharacterized protein</fullName>
    </submittedName>
</protein>
<evidence type="ECO:0000256" key="1">
    <source>
        <dbReference type="SAM" id="MobiDB-lite"/>
    </source>
</evidence>
<keyword evidence="3" id="KW-1185">Reference proteome</keyword>
<feature type="non-terminal residue" evidence="2">
    <location>
        <position position="1"/>
    </location>
</feature>
<dbReference type="AlphaFoldDB" id="A0A813GFB1"/>
<feature type="region of interest" description="Disordered" evidence="1">
    <location>
        <begin position="76"/>
        <end position="99"/>
    </location>
</feature>
<evidence type="ECO:0000313" key="3">
    <source>
        <dbReference type="Proteomes" id="UP000654075"/>
    </source>
</evidence>
<accession>A0A813GFB1</accession>
<evidence type="ECO:0000313" key="2">
    <source>
        <dbReference type="EMBL" id="CAE8621375.1"/>
    </source>
</evidence>
<dbReference type="Proteomes" id="UP000654075">
    <property type="component" value="Unassembled WGS sequence"/>
</dbReference>
<organism evidence="2 3">
    <name type="scientific">Polarella glacialis</name>
    <name type="common">Dinoflagellate</name>
    <dbReference type="NCBI Taxonomy" id="89957"/>
    <lineage>
        <taxon>Eukaryota</taxon>
        <taxon>Sar</taxon>
        <taxon>Alveolata</taxon>
        <taxon>Dinophyceae</taxon>
        <taxon>Suessiales</taxon>
        <taxon>Suessiaceae</taxon>
        <taxon>Polarella</taxon>
    </lineage>
</organism>
<dbReference type="EMBL" id="CAJNNV010027726">
    <property type="protein sequence ID" value="CAE8621375.1"/>
    <property type="molecule type" value="Genomic_DNA"/>
</dbReference>
<gene>
    <name evidence="2" type="ORF">PGLA1383_LOCUS38895</name>
</gene>
<name>A0A813GFB1_POLGL</name>
<reference evidence="2" key="1">
    <citation type="submission" date="2021-02" db="EMBL/GenBank/DDBJ databases">
        <authorList>
            <person name="Dougan E. K."/>
            <person name="Rhodes N."/>
            <person name="Thang M."/>
            <person name="Chan C."/>
        </authorList>
    </citation>
    <scope>NUCLEOTIDE SEQUENCE</scope>
</reference>
<dbReference type="OrthoDB" id="422891at2759"/>
<proteinExistence type="predicted"/>
<comment type="caution">
    <text evidence="2">The sequence shown here is derived from an EMBL/GenBank/DDBJ whole genome shotgun (WGS) entry which is preliminary data.</text>
</comment>